<dbReference type="RefSeq" id="WP_190250764.1">
    <property type="nucleotide sequence ID" value="NZ_BMPI01000014.1"/>
</dbReference>
<dbReference type="PANTHER" id="PTHR33643:SF1">
    <property type="entry name" value="UREASE ACCESSORY PROTEIN D"/>
    <property type="match status" value="1"/>
</dbReference>
<dbReference type="AlphaFoldDB" id="A0A917WUE1"/>
<reference evidence="4" key="1">
    <citation type="journal article" date="2014" name="Int. J. Syst. Evol. Microbiol.">
        <title>Complete genome sequence of Corynebacterium casei LMG S-19264T (=DSM 44701T), isolated from a smear-ripened cheese.</title>
        <authorList>
            <consortium name="US DOE Joint Genome Institute (JGI-PGF)"/>
            <person name="Walter F."/>
            <person name="Albersmeier A."/>
            <person name="Kalinowski J."/>
            <person name="Ruckert C."/>
        </authorList>
    </citation>
    <scope>NUCLEOTIDE SEQUENCE</scope>
    <source>
        <strain evidence="4">JCM 19831</strain>
    </source>
</reference>
<keyword evidence="5" id="KW-1185">Reference proteome</keyword>
<evidence type="ECO:0000313" key="4">
    <source>
        <dbReference type="EMBL" id="GGM29590.1"/>
    </source>
</evidence>
<evidence type="ECO:0000256" key="3">
    <source>
        <dbReference type="HAMAP-Rule" id="MF_01384"/>
    </source>
</evidence>
<keyword evidence="3" id="KW-0963">Cytoplasm</keyword>
<gene>
    <name evidence="3 4" type="primary">ureD</name>
    <name evidence="4" type="ORF">GCM10007977_033600</name>
</gene>
<comment type="subcellular location">
    <subcellularLocation>
        <location evidence="3">Cytoplasm</location>
    </subcellularLocation>
</comment>
<dbReference type="GO" id="GO:0005737">
    <property type="term" value="C:cytoplasm"/>
    <property type="evidence" value="ECO:0007669"/>
    <property type="project" value="UniProtKB-SubCell"/>
</dbReference>
<dbReference type="EMBL" id="BMPI01000014">
    <property type="protein sequence ID" value="GGM29590.1"/>
    <property type="molecule type" value="Genomic_DNA"/>
</dbReference>
<comment type="similarity">
    <text evidence="1 3">Belongs to the UreD family.</text>
</comment>
<dbReference type="Proteomes" id="UP000642070">
    <property type="component" value="Unassembled WGS sequence"/>
</dbReference>
<evidence type="ECO:0000313" key="5">
    <source>
        <dbReference type="Proteomes" id="UP000642070"/>
    </source>
</evidence>
<accession>A0A917WUE1</accession>
<evidence type="ECO:0000256" key="2">
    <source>
        <dbReference type="ARBA" id="ARBA00023186"/>
    </source>
</evidence>
<comment type="function">
    <text evidence="3">Required for maturation of urease via the functional incorporation of the urease nickel metallocenter.</text>
</comment>
<organism evidence="4 5">
    <name type="scientific">Dactylosporangium sucinum</name>
    <dbReference type="NCBI Taxonomy" id="1424081"/>
    <lineage>
        <taxon>Bacteria</taxon>
        <taxon>Bacillati</taxon>
        <taxon>Actinomycetota</taxon>
        <taxon>Actinomycetes</taxon>
        <taxon>Micromonosporales</taxon>
        <taxon>Micromonosporaceae</taxon>
        <taxon>Dactylosporangium</taxon>
    </lineage>
</organism>
<keyword evidence="3" id="KW-0996">Nickel insertion</keyword>
<comment type="caution">
    <text evidence="4">The sequence shown here is derived from an EMBL/GenBank/DDBJ whole genome shotgun (WGS) entry which is preliminary data.</text>
</comment>
<dbReference type="HAMAP" id="MF_01384">
    <property type="entry name" value="UreD"/>
    <property type="match status" value="1"/>
</dbReference>
<dbReference type="GO" id="GO:0016151">
    <property type="term" value="F:nickel cation binding"/>
    <property type="evidence" value="ECO:0007669"/>
    <property type="project" value="UniProtKB-UniRule"/>
</dbReference>
<dbReference type="PANTHER" id="PTHR33643">
    <property type="entry name" value="UREASE ACCESSORY PROTEIN D"/>
    <property type="match status" value="1"/>
</dbReference>
<sequence>MTELDDAVELAPYHDEPAQLPSGAPGKRGVLRLGFERRGDRTILADLHRQAPLLVQQALYWDEAMPGLACVFIITTSGGLLQGDRHTIRVRLAEHAQAHLTTQSATKIQQMDANYAAQTQDIALEEGAYLEYLPDPVIPYRNSRYITRTRVSLPESATMLYAEIILPGRKYHRDSELFGYDLFSSTLRVARPDGRELFVEKFVVEPGRFPVDRCAVMAGFHVLANVVLLTSAARAERVIDQVPVTFGAADPVVAGVSRLPNGAGLIYKVLGADSEPVRAAVRDFWALVRREIVGVPLAPAFSWR</sequence>
<dbReference type="Pfam" id="PF01774">
    <property type="entry name" value="UreD"/>
    <property type="match status" value="1"/>
</dbReference>
<evidence type="ECO:0000256" key="1">
    <source>
        <dbReference type="ARBA" id="ARBA00007177"/>
    </source>
</evidence>
<reference evidence="4" key="2">
    <citation type="submission" date="2020-09" db="EMBL/GenBank/DDBJ databases">
        <authorList>
            <person name="Sun Q."/>
            <person name="Ohkuma M."/>
        </authorList>
    </citation>
    <scope>NUCLEOTIDE SEQUENCE</scope>
    <source>
        <strain evidence="4">JCM 19831</strain>
    </source>
</reference>
<dbReference type="InterPro" id="IPR002669">
    <property type="entry name" value="UreD"/>
</dbReference>
<keyword evidence="2 3" id="KW-0143">Chaperone</keyword>
<protein>
    <recommendedName>
        <fullName evidence="3">Urease accessory protein UreD</fullName>
    </recommendedName>
</protein>
<proteinExistence type="inferred from homology"/>
<comment type="subunit">
    <text evidence="3">UreD, UreF and UreG form a complex that acts as a GTP-hydrolysis-dependent molecular chaperone, activating the urease apoprotein by helping to assemble the nickel containing metallocenter of UreC. The UreE protein probably delivers the nickel.</text>
</comment>
<name>A0A917WUE1_9ACTN</name>